<evidence type="ECO:0000256" key="3">
    <source>
        <dbReference type="ARBA" id="ARBA00023163"/>
    </source>
</evidence>
<dbReference type="RefSeq" id="XP_014159676.1">
    <property type="nucleotide sequence ID" value="XM_014304201.1"/>
</dbReference>
<dbReference type="PROSITE" id="PS50252">
    <property type="entry name" value="TBOX_3"/>
    <property type="match status" value="1"/>
</dbReference>
<dbReference type="Pfam" id="PF00907">
    <property type="entry name" value="T-box"/>
    <property type="match status" value="1"/>
</dbReference>
<dbReference type="InterPro" id="IPR001699">
    <property type="entry name" value="TF_T-box"/>
</dbReference>
<dbReference type="EMBL" id="KQ241684">
    <property type="protein sequence ID" value="KNC85775.1"/>
    <property type="molecule type" value="Genomic_DNA"/>
</dbReference>
<evidence type="ECO:0000256" key="5">
    <source>
        <dbReference type="SAM" id="MobiDB-lite"/>
    </source>
</evidence>
<dbReference type="STRING" id="667725.A0A0L0G9U8"/>
<evidence type="ECO:0000256" key="2">
    <source>
        <dbReference type="ARBA" id="ARBA00023125"/>
    </source>
</evidence>
<evidence type="ECO:0000256" key="4">
    <source>
        <dbReference type="ARBA" id="ARBA00023242"/>
    </source>
</evidence>
<accession>A0A0L0G9U8</accession>
<dbReference type="Proteomes" id="UP000054560">
    <property type="component" value="Unassembled WGS sequence"/>
</dbReference>
<dbReference type="Gene3D" id="2.60.40.820">
    <property type="entry name" value="Transcription factor, T-box"/>
    <property type="match status" value="1"/>
</dbReference>
<dbReference type="SUPFAM" id="SSF49417">
    <property type="entry name" value="p53-like transcription factors"/>
    <property type="match status" value="1"/>
</dbReference>
<dbReference type="CDD" id="cd00182">
    <property type="entry name" value="T-box"/>
    <property type="match status" value="1"/>
</dbReference>
<dbReference type="OrthoDB" id="7442607at2759"/>
<dbReference type="GeneID" id="25902543"/>
<feature type="domain" description="T-box" evidence="6">
    <location>
        <begin position="329"/>
        <end position="531"/>
    </location>
</feature>
<gene>
    <name evidence="7" type="ORF">SARC_02039</name>
</gene>
<keyword evidence="1" id="KW-0805">Transcription regulation</keyword>
<reference evidence="7 8" key="1">
    <citation type="submission" date="2011-02" db="EMBL/GenBank/DDBJ databases">
        <title>The Genome Sequence of Sphaeroforma arctica JP610.</title>
        <authorList>
            <consortium name="The Broad Institute Genome Sequencing Platform"/>
            <person name="Russ C."/>
            <person name="Cuomo C."/>
            <person name="Young S.K."/>
            <person name="Zeng Q."/>
            <person name="Gargeya S."/>
            <person name="Alvarado L."/>
            <person name="Berlin A."/>
            <person name="Chapman S.B."/>
            <person name="Chen Z."/>
            <person name="Freedman E."/>
            <person name="Gellesch M."/>
            <person name="Goldberg J."/>
            <person name="Griggs A."/>
            <person name="Gujja S."/>
            <person name="Heilman E."/>
            <person name="Heiman D."/>
            <person name="Howarth C."/>
            <person name="Mehta T."/>
            <person name="Neiman D."/>
            <person name="Pearson M."/>
            <person name="Roberts A."/>
            <person name="Saif S."/>
            <person name="Shea T."/>
            <person name="Shenoy N."/>
            <person name="Sisk P."/>
            <person name="Stolte C."/>
            <person name="Sykes S."/>
            <person name="White J."/>
            <person name="Yandava C."/>
            <person name="Burger G."/>
            <person name="Gray M.W."/>
            <person name="Holland P.W.H."/>
            <person name="King N."/>
            <person name="Lang F.B.F."/>
            <person name="Roger A.J."/>
            <person name="Ruiz-Trillo I."/>
            <person name="Haas B."/>
            <person name="Nusbaum C."/>
            <person name="Birren B."/>
        </authorList>
    </citation>
    <scope>NUCLEOTIDE SEQUENCE [LARGE SCALE GENOMIC DNA]</scope>
    <source>
        <strain evidence="7 8">JP610</strain>
    </source>
</reference>
<dbReference type="PANTHER" id="PTHR11267">
    <property type="entry name" value="T-BOX PROTEIN-RELATED"/>
    <property type="match status" value="1"/>
</dbReference>
<dbReference type="PANTHER" id="PTHR11267:SF181">
    <property type="entry name" value="OPTOMOTOR-BLIND PROTEIN"/>
    <property type="match status" value="1"/>
</dbReference>
<dbReference type="GO" id="GO:0045893">
    <property type="term" value="P:positive regulation of DNA-templated transcription"/>
    <property type="evidence" value="ECO:0007669"/>
    <property type="project" value="InterPro"/>
</dbReference>
<feature type="region of interest" description="Disordered" evidence="5">
    <location>
        <begin position="261"/>
        <end position="291"/>
    </location>
</feature>
<dbReference type="InterPro" id="IPR036960">
    <property type="entry name" value="T-box_sf"/>
</dbReference>
<dbReference type="InterPro" id="IPR046360">
    <property type="entry name" value="T-box_DNA-bd"/>
</dbReference>
<proteinExistence type="predicted"/>
<organism evidence="7 8">
    <name type="scientific">Sphaeroforma arctica JP610</name>
    <dbReference type="NCBI Taxonomy" id="667725"/>
    <lineage>
        <taxon>Eukaryota</taxon>
        <taxon>Ichthyosporea</taxon>
        <taxon>Ichthyophonida</taxon>
        <taxon>Sphaeroforma</taxon>
    </lineage>
</organism>
<dbReference type="GO" id="GO:0000981">
    <property type="term" value="F:DNA-binding transcription factor activity, RNA polymerase II-specific"/>
    <property type="evidence" value="ECO:0007669"/>
    <property type="project" value="TreeGrafter"/>
</dbReference>
<sequence length="540" mass="60205">MDPYTQDDTARSIDSLLDILKLPFGSLELQDTDSIGPGPNSLVSQAELAHYTGNDHPPLDPHTDFLPITKYTLPEHQQPSNMLLHTPSISDNAGYTFPIKSSTLYNVAFSSVSDLRDGQSKPVQYGTAIDWTNTNQLLDDVADLGHLSSFTSSHLNDTASLSNSLCDLSKIGLSASDLSKGSISAPLYDFENVSYLADFDYSSFEQGPFTSTNQTIFSRSYDSFSTVPTSTHETRSKSIKANRPTPRLLTSNLLDEFSARSRNRANSLGPKRGIKSTAAGPTHATKRKDYTDVHENSVSARFMIAKKTKQRRDHLQSFKDLQTAASVILQNGALWGELYTQTNEMITSSRGRQMFPVIKLEVEGLKSNALYTCRLYFFCEDSTNTTWRWCRVNHCWTRRSKGRESFLESNIRQPGCGEDAAYTHPEGAKTGKSWCSKLISFDKLRICNRPCSGDSKLQLSSFHKYTPIVYFEMVDESSDKTGINANTVPNSRVELRFPLPMCSFVTATTYHNKEVAKLKILANPMAKSQVSRCLIVANPY</sequence>
<name>A0A0L0G9U8_9EUKA</name>
<keyword evidence="8" id="KW-1185">Reference proteome</keyword>
<dbReference type="PRINTS" id="PR00937">
    <property type="entry name" value="TBOX"/>
</dbReference>
<dbReference type="SMART" id="SM00425">
    <property type="entry name" value="TBOX"/>
    <property type="match status" value="1"/>
</dbReference>
<dbReference type="GO" id="GO:0000785">
    <property type="term" value="C:chromatin"/>
    <property type="evidence" value="ECO:0007669"/>
    <property type="project" value="TreeGrafter"/>
</dbReference>
<keyword evidence="4" id="KW-0539">Nucleus</keyword>
<protein>
    <recommendedName>
        <fullName evidence="6">T-box domain-containing protein</fullName>
    </recommendedName>
</protein>
<evidence type="ECO:0000259" key="6">
    <source>
        <dbReference type="PROSITE" id="PS50252"/>
    </source>
</evidence>
<keyword evidence="3" id="KW-0804">Transcription</keyword>
<dbReference type="GO" id="GO:0005634">
    <property type="term" value="C:nucleus"/>
    <property type="evidence" value="ECO:0007669"/>
    <property type="project" value="InterPro"/>
</dbReference>
<dbReference type="AlphaFoldDB" id="A0A0L0G9U8"/>
<dbReference type="InterPro" id="IPR008967">
    <property type="entry name" value="p53-like_TF_DNA-bd_sf"/>
</dbReference>
<evidence type="ECO:0000313" key="7">
    <source>
        <dbReference type="EMBL" id="KNC85775.1"/>
    </source>
</evidence>
<keyword evidence="2" id="KW-0238">DNA-binding</keyword>
<evidence type="ECO:0000313" key="8">
    <source>
        <dbReference type="Proteomes" id="UP000054560"/>
    </source>
</evidence>
<dbReference type="eggNOG" id="KOG3585">
    <property type="taxonomic scope" value="Eukaryota"/>
</dbReference>
<evidence type="ECO:0000256" key="1">
    <source>
        <dbReference type="ARBA" id="ARBA00023015"/>
    </source>
</evidence>
<dbReference type="GO" id="GO:0001708">
    <property type="term" value="P:cell fate specification"/>
    <property type="evidence" value="ECO:0007669"/>
    <property type="project" value="TreeGrafter"/>
</dbReference>
<dbReference type="GO" id="GO:0000978">
    <property type="term" value="F:RNA polymerase II cis-regulatory region sequence-specific DNA binding"/>
    <property type="evidence" value="ECO:0007669"/>
    <property type="project" value="InterPro"/>
</dbReference>